<dbReference type="InterPro" id="IPR044861">
    <property type="entry name" value="IPNS-like_FE2OG_OXY"/>
</dbReference>
<protein>
    <submittedName>
        <fullName evidence="9">1-aminocyclopropane-1-carboxylate oxidase-like protein 1-like</fullName>
    </submittedName>
</protein>
<dbReference type="InterPro" id="IPR027443">
    <property type="entry name" value="IPNS-like_sf"/>
</dbReference>
<evidence type="ECO:0000256" key="3">
    <source>
        <dbReference type="ARBA" id="ARBA00022723"/>
    </source>
</evidence>
<keyword evidence="3 6" id="KW-0479">Metal-binding</keyword>
<dbReference type="EMBL" id="JAAIUW010000011">
    <property type="protein sequence ID" value="KAF7808563.1"/>
    <property type="molecule type" value="Genomic_DNA"/>
</dbReference>
<dbReference type="InterPro" id="IPR005123">
    <property type="entry name" value="Oxoglu/Fe-dep_dioxygenase_dom"/>
</dbReference>
<organism evidence="9 10">
    <name type="scientific">Senna tora</name>
    <dbReference type="NCBI Taxonomy" id="362788"/>
    <lineage>
        <taxon>Eukaryota</taxon>
        <taxon>Viridiplantae</taxon>
        <taxon>Streptophyta</taxon>
        <taxon>Embryophyta</taxon>
        <taxon>Tracheophyta</taxon>
        <taxon>Spermatophyta</taxon>
        <taxon>Magnoliopsida</taxon>
        <taxon>eudicotyledons</taxon>
        <taxon>Gunneridae</taxon>
        <taxon>Pentapetalae</taxon>
        <taxon>rosids</taxon>
        <taxon>fabids</taxon>
        <taxon>Fabales</taxon>
        <taxon>Fabaceae</taxon>
        <taxon>Caesalpinioideae</taxon>
        <taxon>Cassia clade</taxon>
        <taxon>Senna</taxon>
    </lineage>
</organism>
<comment type="caution">
    <text evidence="9">The sequence shown here is derived from an EMBL/GenBank/DDBJ whole genome shotgun (WGS) entry which is preliminary data.</text>
</comment>
<accession>A0A834W4T6</accession>
<dbReference type="FunFam" id="2.60.120.330:FF:000005">
    <property type="entry name" value="1-aminocyclopropane-1-carboxylate oxidase homolog 1"/>
    <property type="match status" value="1"/>
</dbReference>
<proteinExistence type="inferred from homology"/>
<gene>
    <name evidence="9" type="ORF">G2W53_035306</name>
</gene>
<feature type="region of interest" description="Disordered" evidence="7">
    <location>
        <begin position="41"/>
        <end position="70"/>
    </location>
</feature>
<dbReference type="InterPro" id="IPR026992">
    <property type="entry name" value="DIOX_N"/>
</dbReference>
<evidence type="ECO:0000313" key="9">
    <source>
        <dbReference type="EMBL" id="KAF7808563.1"/>
    </source>
</evidence>
<evidence type="ECO:0000256" key="6">
    <source>
        <dbReference type="RuleBase" id="RU003682"/>
    </source>
</evidence>
<dbReference type="Pfam" id="PF03171">
    <property type="entry name" value="2OG-FeII_Oxy"/>
    <property type="match status" value="1"/>
</dbReference>
<evidence type="ECO:0000256" key="1">
    <source>
        <dbReference type="ARBA" id="ARBA00001962"/>
    </source>
</evidence>
<dbReference type="GO" id="GO:0046872">
    <property type="term" value="F:metal ion binding"/>
    <property type="evidence" value="ECO:0007669"/>
    <property type="project" value="UniProtKB-KW"/>
</dbReference>
<dbReference type="OrthoDB" id="288590at2759"/>
<comment type="cofactor">
    <cofactor evidence="1">
        <name>Fe cation</name>
        <dbReference type="ChEBI" id="CHEBI:24875"/>
    </cofactor>
</comment>
<evidence type="ECO:0000256" key="4">
    <source>
        <dbReference type="ARBA" id="ARBA00023002"/>
    </source>
</evidence>
<dbReference type="GO" id="GO:0051213">
    <property type="term" value="F:dioxygenase activity"/>
    <property type="evidence" value="ECO:0007669"/>
    <property type="project" value="UniProtKB-ARBA"/>
</dbReference>
<evidence type="ECO:0000313" key="10">
    <source>
        <dbReference type="Proteomes" id="UP000634136"/>
    </source>
</evidence>
<evidence type="ECO:0000256" key="5">
    <source>
        <dbReference type="ARBA" id="ARBA00023004"/>
    </source>
</evidence>
<evidence type="ECO:0000256" key="7">
    <source>
        <dbReference type="SAM" id="MobiDB-lite"/>
    </source>
</evidence>
<dbReference type="Proteomes" id="UP000634136">
    <property type="component" value="Unassembled WGS sequence"/>
</dbReference>
<reference evidence="9" key="1">
    <citation type="submission" date="2020-09" db="EMBL/GenBank/DDBJ databases">
        <title>Genome-Enabled Discovery of Anthraquinone Biosynthesis in Senna tora.</title>
        <authorList>
            <person name="Kang S.-H."/>
            <person name="Pandey R.P."/>
            <person name="Lee C.-M."/>
            <person name="Sim J.-S."/>
            <person name="Jeong J.-T."/>
            <person name="Choi B.-S."/>
            <person name="Jung M."/>
            <person name="Ginzburg D."/>
            <person name="Zhao K."/>
            <person name="Won S.Y."/>
            <person name="Oh T.-J."/>
            <person name="Yu Y."/>
            <person name="Kim N.-H."/>
            <person name="Lee O.R."/>
            <person name="Lee T.-H."/>
            <person name="Bashyal P."/>
            <person name="Kim T.-S."/>
            <person name="Lee W.-H."/>
            <person name="Kawkins C."/>
            <person name="Kim C.-K."/>
            <person name="Kim J.S."/>
            <person name="Ahn B.O."/>
            <person name="Rhee S.Y."/>
            <person name="Sohng J.K."/>
        </authorList>
    </citation>
    <scope>NUCLEOTIDE SEQUENCE</scope>
    <source>
        <tissue evidence="9">Leaf</tissue>
    </source>
</reference>
<keyword evidence="10" id="KW-1185">Reference proteome</keyword>
<feature type="compositionally biased region" description="Basic and acidic residues" evidence="7">
    <location>
        <begin position="9"/>
        <end position="23"/>
    </location>
</feature>
<sequence length="376" mass="42476">MTSPNNEPTHYDREAEVKSFEDSRAGVKGLLESGKILNNKIPRMFHSGNPKKNHLSSTEEDNNNGSSSSSDLTIPIIDLAGTHNYGGLLRSEAVGRIGRACEKLGFFQVINHGIPERVLEEMIGGIRGFHEQDREVRKRFFSRDLKKKVRYYSNVHSYKDSPVNWRDTLSVLPDAAKPEEIPEVCRDIVIEYSKQIKELGYTIFELLSEALGLNPSYLKDLTCAEAHFFLCHYYPECPEPELTMGTSKHTDADFITILLQDQIGGLQVLHQNQWVDVPPVHGALVVNIGDFLQLITNDRFISVFHRVLARDVGPRVSIASIFINVDEETEKVYGPIKELLSEENPPIYKGITIKEFWAHNISKGLDGNSSLQPFRL</sequence>
<name>A0A834W4T6_9FABA</name>
<keyword evidence="4 6" id="KW-0560">Oxidoreductase</keyword>
<feature type="region of interest" description="Disordered" evidence="7">
    <location>
        <begin position="1"/>
        <end position="23"/>
    </location>
</feature>
<keyword evidence="5 6" id="KW-0408">Iron</keyword>
<dbReference type="Pfam" id="PF14226">
    <property type="entry name" value="DIOX_N"/>
    <property type="match status" value="1"/>
</dbReference>
<dbReference type="PROSITE" id="PS51471">
    <property type="entry name" value="FE2OG_OXY"/>
    <property type="match status" value="1"/>
</dbReference>
<dbReference type="Gene3D" id="2.60.120.330">
    <property type="entry name" value="B-lactam Antibiotic, Isopenicillin N Synthase, Chain"/>
    <property type="match status" value="1"/>
</dbReference>
<dbReference type="AlphaFoldDB" id="A0A834W4T6"/>
<dbReference type="PANTHER" id="PTHR10209">
    <property type="entry name" value="OXIDOREDUCTASE, 2OG-FE II OXYGENASE FAMILY PROTEIN"/>
    <property type="match status" value="1"/>
</dbReference>
<dbReference type="SUPFAM" id="SSF51197">
    <property type="entry name" value="Clavaminate synthase-like"/>
    <property type="match status" value="1"/>
</dbReference>
<evidence type="ECO:0000256" key="2">
    <source>
        <dbReference type="ARBA" id="ARBA00008056"/>
    </source>
</evidence>
<comment type="similarity">
    <text evidence="2 6">Belongs to the iron/ascorbate-dependent oxidoreductase family.</text>
</comment>
<feature type="domain" description="Fe2OG dioxygenase" evidence="8">
    <location>
        <begin position="225"/>
        <end position="325"/>
    </location>
</feature>
<dbReference type="PANTHER" id="PTHR10209:SF797">
    <property type="entry name" value="OXIDASE, PUTATIVE-RELATED"/>
    <property type="match status" value="1"/>
</dbReference>
<evidence type="ECO:0000259" key="8">
    <source>
        <dbReference type="PROSITE" id="PS51471"/>
    </source>
</evidence>